<dbReference type="InterPro" id="IPR007593">
    <property type="entry name" value="CD225/Dispanin_fam"/>
</dbReference>
<dbReference type="AlphaFoldDB" id="A0AAD8AYM4"/>
<gene>
    <name evidence="7" type="ORF">Bpfe_025776</name>
</gene>
<keyword evidence="3 6" id="KW-0812">Transmembrane</keyword>
<evidence type="ECO:0000256" key="5">
    <source>
        <dbReference type="ARBA" id="ARBA00023136"/>
    </source>
</evidence>
<evidence type="ECO:0000256" key="4">
    <source>
        <dbReference type="ARBA" id="ARBA00022989"/>
    </source>
</evidence>
<dbReference type="Proteomes" id="UP001233172">
    <property type="component" value="Unassembled WGS sequence"/>
</dbReference>
<dbReference type="GO" id="GO:0016020">
    <property type="term" value="C:membrane"/>
    <property type="evidence" value="ECO:0007669"/>
    <property type="project" value="UniProtKB-SubCell"/>
</dbReference>
<name>A0AAD8AYM4_BIOPF</name>
<feature type="transmembrane region" description="Helical" evidence="6">
    <location>
        <begin position="103"/>
        <end position="128"/>
    </location>
</feature>
<comment type="subcellular location">
    <subcellularLocation>
        <location evidence="1">Membrane</location>
    </subcellularLocation>
</comment>
<feature type="transmembrane region" description="Helical" evidence="6">
    <location>
        <begin position="60"/>
        <end position="83"/>
    </location>
</feature>
<reference evidence="7" key="1">
    <citation type="journal article" date="2023" name="PLoS Negl. Trop. Dis.">
        <title>A genome sequence for Biomphalaria pfeifferi, the major vector snail for the human-infecting parasite Schistosoma mansoni.</title>
        <authorList>
            <person name="Bu L."/>
            <person name="Lu L."/>
            <person name="Laidemitt M.R."/>
            <person name="Zhang S.M."/>
            <person name="Mutuku M."/>
            <person name="Mkoji G."/>
            <person name="Steinauer M."/>
            <person name="Loker E.S."/>
        </authorList>
    </citation>
    <scope>NUCLEOTIDE SEQUENCE</scope>
    <source>
        <strain evidence="7">KasaAsao</strain>
    </source>
</reference>
<evidence type="ECO:0008006" key="9">
    <source>
        <dbReference type="Google" id="ProtNLM"/>
    </source>
</evidence>
<protein>
    <recommendedName>
        <fullName evidence="9">Transmembrane protein 233</fullName>
    </recommendedName>
</protein>
<evidence type="ECO:0000256" key="1">
    <source>
        <dbReference type="ARBA" id="ARBA00004370"/>
    </source>
</evidence>
<reference evidence="7" key="2">
    <citation type="submission" date="2023-04" db="EMBL/GenBank/DDBJ databases">
        <authorList>
            <person name="Bu L."/>
            <person name="Lu L."/>
            <person name="Laidemitt M.R."/>
            <person name="Zhang S.M."/>
            <person name="Mutuku M."/>
            <person name="Mkoji G."/>
            <person name="Steinauer M."/>
            <person name="Loker E.S."/>
        </authorList>
    </citation>
    <scope>NUCLEOTIDE SEQUENCE</scope>
    <source>
        <strain evidence="7">KasaAsao</strain>
        <tissue evidence="7">Whole Snail</tissue>
    </source>
</reference>
<keyword evidence="5 6" id="KW-0472">Membrane</keyword>
<evidence type="ECO:0000256" key="3">
    <source>
        <dbReference type="ARBA" id="ARBA00022692"/>
    </source>
</evidence>
<evidence type="ECO:0000256" key="6">
    <source>
        <dbReference type="SAM" id="Phobius"/>
    </source>
</evidence>
<comment type="similarity">
    <text evidence="2">Belongs to the CD225/Dispanin family.</text>
</comment>
<sequence length="146" mass="15910">MAEAQAIEVRHKSCGIDPTGAKNHRKALRPLTMSDKPGAKDINKADPTITKVEPIPQTNFAIAMLVMFCFNLPFGALALYFSLRAAAAYRDGDKSKGAFRSRASILLSLFGIMLTMVIVCSVVTYIAVHKHSKRSQRKPNASALGF</sequence>
<evidence type="ECO:0000313" key="8">
    <source>
        <dbReference type="Proteomes" id="UP001233172"/>
    </source>
</evidence>
<accession>A0AAD8AYM4</accession>
<dbReference type="Pfam" id="PF04505">
    <property type="entry name" value="CD225"/>
    <property type="match status" value="1"/>
</dbReference>
<organism evidence="7 8">
    <name type="scientific">Biomphalaria pfeifferi</name>
    <name type="common">Bloodfluke planorb</name>
    <name type="synonym">Freshwater snail</name>
    <dbReference type="NCBI Taxonomy" id="112525"/>
    <lineage>
        <taxon>Eukaryota</taxon>
        <taxon>Metazoa</taxon>
        <taxon>Spiralia</taxon>
        <taxon>Lophotrochozoa</taxon>
        <taxon>Mollusca</taxon>
        <taxon>Gastropoda</taxon>
        <taxon>Heterobranchia</taxon>
        <taxon>Euthyneura</taxon>
        <taxon>Panpulmonata</taxon>
        <taxon>Hygrophila</taxon>
        <taxon>Lymnaeoidea</taxon>
        <taxon>Planorbidae</taxon>
        <taxon>Biomphalaria</taxon>
    </lineage>
</organism>
<proteinExistence type="inferred from homology"/>
<evidence type="ECO:0000256" key="2">
    <source>
        <dbReference type="ARBA" id="ARBA00006843"/>
    </source>
</evidence>
<dbReference type="EMBL" id="JASAOG010000191">
    <property type="protein sequence ID" value="KAK0044831.1"/>
    <property type="molecule type" value="Genomic_DNA"/>
</dbReference>
<keyword evidence="4 6" id="KW-1133">Transmembrane helix</keyword>
<keyword evidence="8" id="KW-1185">Reference proteome</keyword>
<comment type="caution">
    <text evidence="7">The sequence shown here is derived from an EMBL/GenBank/DDBJ whole genome shotgun (WGS) entry which is preliminary data.</text>
</comment>
<evidence type="ECO:0000313" key="7">
    <source>
        <dbReference type="EMBL" id="KAK0044831.1"/>
    </source>
</evidence>